<proteinExistence type="predicted"/>
<gene>
    <name evidence="1" type="ORF">BV22DRAFT_1196864</name>
</gene>
<evidence type="ECO:0000313" key="1">
    <source>
        <dbReference type="EMBL" id="KAH7923214.1"/>
    </source>
</evidence>
<dbReference type="EMBL" id="MU266459">
    <property type="protein sequence ID" value="KAH7923214.1"/>
    <property type="molecule type" value="Genomic_DNA"/>
</dbReference>
<accession>A0ACB8BCJ1</accession>
<comment type="caution">
    <text evidence="1">The sequence shown here is derived from an EMBL/GenBank/DDBJ whole genome shotgun (WGS) entry which is preliminary data.</text>
</comment>
<dbReference type="Proteomes" id="UP000790709">
    <property type="component" value="Unassembled WGS sequence"/>
</dbReference>
<protein>
    <submittedName>
        <fullName evidence="1">DUF6-domain-containing protein</fullName>
    </submittedName>
</protein>
<sequence>MSMKHAYSALTQEVTARDTGGVTFTPAPRSSITYASDDFYGLKGRWRTGKSRVVDFCETNAGMLFIMFAQLFFCFMNLAVKILNSLDTPVPTLELIAVRMAITFTCCVLYMVIMKIPDPFLGPEGVRLLLVSRGLCGFFGLFGMYYSLQYLSLADATVLTFLNPLTTAIAGYLILKENYSKKEALAAICSLFGVILIARPPIIFGTTPGVNPDSNDSVAKATPGERLRAVGVALIGVVVGTFAVISMRAIGKRAHPLHSMTFFSLWCVIVSSTAMGVLEVPIVYPKRWEWGAMLLLIGLFGFFAQTLVTMGLQRETAARSSMGVYLQVIFAAVLEYLFFGTVPSLLSLFGAAIIMISAVYVVLSKKSTPSAKVGDISLESEDSTLEEGLLQGRESGSESLELDEVVKLETGGSSSTVFAGSLEDTVDSKVMNKE</sequence>
<evidence type="ECO:0000313" key="2">
    <source>
        <dbReference type="Proteomes" id="UP000790709"/>
    </source>
</evidence>
<name>A0ACB8BCJ1_9AGAM</name>
<organism evidence="1 2">
    <name type="scientific">Leucogyrophana mollusca</name>
    <dbReference type="NCBI Taxonomy" id="85980"/>
    <lineage>
        <taxon>Eukaryota</taxon>
        <taxon>Fungi</taxon>
        <taxon>Dikarya</taxon>
        <taxon>Basidiomycota</taxon>
        <taxon>Agaricomycotina</taxon>
        <taxon>Agaricomycetes</taxon>
        <taxon>Agaricomycetidae</taxon>
        <taxon>Boletales</taxon>
        <taxon>Boletales incertae sedis</taxon>
        <taxon>Leucogyrophana</taxon>
    </lineage>
</organism>
<reference evidence="1" key="1">
    <citation type="journal article" date="2021" name="New Phytol.">
        <title>Evolutionary innovations through gain and loss of genes in the ectomycorrhizal Boletales.</title>
        <authorList>
            <person name="Wu G."/>
            <person name="Miyauchi S."/>
            <person name="Morin E."/>
            <person name="Kuo A."/>
            <person name="Drula E."/>
            <person name="Varga T."/>
            <person name="Kohler A."/>
            <person name="Feng B."/>
            <person name="Cao Y."/>
            <person name="Lipzen A."/>
            <person name="Daum C."/>
            <person name="Hundley H."/>
            <person name="Pangilinan J."/>
            <person name="Johnson J."/>
            <person name="Barry K."/>
            <person name="LaButti K."/>
            <person name="Ng V."/>
            <person name="Ahrendt S."/>
            <person name="Min B."/>
            <person name="Choi I.G."/>
            <person name="Park H."/>
            <person name="Plett J.M."/>
            <person name="Magnuson J."/>
            <person name="Spatafora J.W."/>
            <person name="Nagy L.G."/>
            <person name="Henrissat B."/>
            <person name="Grigoriev I.V."/>
            <person name="Yang Z.L."/>
            <person name="Xu J."/>
            <person name="Martin F.M."/>
        </authorList>
    </citation>
    <scope>NUCLEOTIDE SEQUENCE</scope>
    <source>
        <strain evidence="1">KUC20120723A-06</strain>
    </source>
</reference>
<keyword evidence="2" id="KW-1185">Reference proteome</keyword>